<feature type="transmembrane region" description="Helical" evidence="6">
    <location>
        <begin position="274"/>
        <end position="292"/>
    </location>
</feature>
<dbReference type="InterPro" id="IPR037185">
    <property type="entry name" value="EmrE-like"/>
</dbReference>
<keyword evidence="9" id="KW-1185">Reference proteome</keyword>
<accession>A0ABY5HGN6</accession>
<feature type="transmembrane region" description="Helical" evidence="6">
    <location>
        <begin position="15"/>
        <end position="32"/>
    </location>
</feature>
<dbReference type="EMBL" id="CP073347">
    <property type="protein sequence ID" value="UTW10773.1"/>
    <property type="molecule type" value="Genomic_DNA"/>
</dbReference>
<name>A0ABY5HGN6_9GAMM</name>
<feature type="transmembrane region" description="Helical" evidence="6">
    <location>
        <begin position="214"/>
        <end position="237"/>
    </location>
</feature>
<feature type="transmembrane region" description="Helical" evidence="6">
    <location>
        <begin position="249"/>
        <end position="268"/>
    </location>
</feature>
<feature type="transmembrane region" description="Helical" evidence="6">
    <location>
        <begin position="127"/>
        <end position="149"/>
    </location>
</feature>
<dbReference type="PANTHER" id="PTHR32322">
    <property type="entry name" value="INNER MEMBRANE TRANSPORTER"/>
    <property type="match status" value="1"/>
</dbReference>
<evidence type="ECO:0000256" key="5">
    <source>
        <dbReference type="ARBA" id="ARBA00023136"/>
    </source>
</evidence>
<dbReference type="InterPro" id="IPR050638">
    <property type="entry name" value="AA-Vitamin_Transporters"/>
</dbReference>
<dbReference type="SUPFAM" id="SSF103481">
    <property type="entry name" value="Multidrug resistance efflux transporter EmrE"/>
    <property type="match status" value="2"/>
</dbReference>
<feature type="transmembrane region" description="Helical" evidence="6">
    <location>
        <begin position="99"/>
        <end position="120"/>
    </location>
</feature>
<feature type="transmembrane region" description="Helical" evidence="6">
    <location>
        <begin position="182"/>
        <end position="202"/>
    </location>
</feature>
<comment type="subcellular location">
    <subcellularLocation>
        <location evidence="1">Membrane</location>
        <topology evidence="1">Multi-pass membrane protein</topology>
    </subcellularLocation>
</comment>
<feature type="domain" description="EamA" evidence="7">
    <location>
        <begin position="156"/>
        <end position="288"/>
    </location>
</feature>
<evidence type="ECO:0000259" key="7">
    <source>
        <dbReference type="Pfam" id="PF00892"/>
    </source>
</evidence>
<comment type="similarity">
    <text evidence="2">Belongs to the EamA transporter family.</text>
</comment>
<dbReference type="Proteomes" id="UP001058461">
    <property type="component" value="Chromosome"/>
</dbReference>
<feature type="transmembrane region" description="Helical" evidence="6">
    <location>
        <begin position="38"/>
        <end position="62"/>
    </location>
</feature>
<evidence type="ECO:0000256" key="2">
    <source>
        <dbReference type="ARBA" id="ARBA00007362"/>
    </source>
</evidence>
<evidence type="ECO:0000256" key="4">
    <source>
        <dbReference type="ARBA" id="ARBA00022989"/>
    </source>
</evidence>
<evidence type="ECO:0000256" key="1">
    <source>
        <dbReference type="ARBA" id="ARBA00004141"/>
    </source>
</evidence>
<keyword evidence="5 6" id="KW-0472">Membrane</keyword>
<sequence>MTTHGISQSSRVRQGLLYALGAVLIWSGFILVSRAGALASLTMVDMLAVRFGTAFLLLAPLAWRMRRVLLNGRVLLLGLVGGLAYGAFVYAGFERAPATHAALLLPGLMPVMIAVMAFFFTAERKPLLVWLGIATSSLGIGALLFDTLFQSSDYWLGDLCFVLACVCWAVYTVLLRAWNIPAWNATVGVVMVAGGLYLPVYWLLLSPGLGEHSWALILGQGFYQGVLATIVQMVFYVRAVQLLGATRMGALMALVPAIAAGLAVPLFGETLTPVLLLSIGLVMLGALLGNLPRRWMPARVPRTCRSSA</sequence>
<dbReference type="InterPro" id="IPR000620">
    <property type="entry name" value="EamA_dom"/>
</dbReference>
<evidence type="ECO:0000313" key="8">
    <source>
        <dbReference type="EMBL" id="UTW10773.1"/>
    </source>
</evidence>
<evidence type="ECO:0000256" key="6">
    <source>
        <dbReference type="SAM" id="Phobius"/>
    </source>
</evidence>
<organism evidence="8 9">
    <name type="scientific">Marinobacterium rhizophilum</name>
    <dbReference type="NCBI Taxonomy" id="420402"/>
    <lineage>
        <taxon>Bacteria</taxon>
        <taxon>Pseudomonadati</taxon>
        <taxon>Pseudomonadota</taxon>
        <taxon>Gammaproteobacteria</taxon>
        <taxon>Oceanospirillales</taxon>
        <taxon>Oceanospirillaceae</taxon>
        <taxon>Marinobacterium</taxon>
    </lineage>
</organism>
<dbReference type="Pfam" id="PF00892">
    <property type="entry name" value="EamA"/>
    <property type="match status" value="2"/>
</dbReference>
<keyword evidence="3 6" id="KW-0812">Transmembrane</keyword>
<dbReference type="RefSeq" id="WP_255852827.1">
    <property type="nucleotide sequence ID" value="NZ_CP073347.1"/>
</dbReference>
<reference evidence="8" key="1">
    <citation type="submission" date="2021-04" db="EMBL/GenBank/DDBJ databases">
        <title>Oceanospirillales bacteria with DddD are important DMSP degraders in coastal seawater.</title>
        <authorList>
            <person name="Liu J."/>
        </authorList>
    </citation>
    <scope>NUCLEOTIDE SEQUENCE</scope>
    <source>
        <strain evidence="8">D13-1</strain>
    </source>
</reference>
<dbReference type="PANTHER" id="PTHR32322:SF2">
    <property type="entry name" value="EAMA DOMAIN-CONTAINING PROTEIN"/>
    <property type="match status" value="1"/>
</dbReference>
<gene>
    <name evidence="8" type="ORF">KDW95_15955</name>
</gene>
<feature type="transmembrane region" description="Helical" evidence="6">
    <location>
        <begin position="155"/>
        <end position="175"/>
    </location>
</feature>
<evidence type="ECO:0000256" key="3">
    <source>
        <dbReference type="ARBA" id="ARBA00022692"/>
    </source>
</evidence>
<evidence type="ECO:0000313" key="9">
    <source>
        <dbReference type="Proteomes" id="UP001058461"/>
    </source>
</evidence>
<protein>
    <submittedName>
        <fullName evidence="8">DMT family transporter</fullName>
    </submittedName>
</protein>
<keyword evidence="4 6" id="KW-1133">Transmembrane helix</keyword>
<feature type="domain" description="EamA" evidence="7">
    <location>
        <begin position="15"/>
        <end position="142"/>
    </location>
</feature>
<proteinExistence type="inferred from homology"/>
<feature type="transmembrane region" description="Helical" evidence="6">
    <location>
        <begin position="74"/>
        <end position="93"/>
    </location>
</feature>